<organism evidence="10 11">
    <name type="scientific">Paractinoplanes pyxinae</name>
    <dbReference type="NCBI Taxonomy" id="2997416"/>
    <lineage>
        <taxon>Bacteria</taxon>
        <taxon>Bacillati</taxon>
        <taxon>Actinomycetota</taxon>
        <taxon>Actinomycetes</taxon>
        <taxon>Micromonosporales</taxon>
        <taxon>Micromonosporaceae</taxon>
        <taxon>Paractinoplanes</taxon>
    </lineage>
</organism>
<dbReference type="EMBL" id="JAPNTZ010000005">
    <property type="protein sequence ID" value="MCY1139628.1"/>
    <property type="molecule type" value="Genomic_DNA"/>
</dbReference>
<dbReference type="RefSeq" id="WP_267563753.1">
    <property type="nucleotide sequence ID" value="NZ_JAPNTZ010000005.1"/>
</dbReference>
<dbReference type="InterPro" id="IPR000731">
    <property type="entry name" value="SSD"/>
</dbReference>
<keyword evidence="6 8" id="KW-0472">Membrane</keyword>
<accession>A0ABT4AZF5</accession>
<name>A0ABT4AZF5_9ACTN</name>
<dbReference type="Gene3D" id="1.20.1640.10">
    <property type="entry name" value="Multidrug efflux transporter AcrB transmembrane domain"/>
    <property type="match status" value="2"/>
</dbReference>
<evidence type="ECO:0000259" key="9">
    <source>
        <dbReference type="PROSITE" id="PS50156"/>
    </source>
</evidence>
<dbReference type="Pfam" id="PF03176">
    <property type="entry name" value="MMPL"/>
    <property type="match status" value="2"/>
</dbReference>
<dbReference type="InterPro" id="IPR050545">
    <property type="entry name" value="Mycobact_MmpL"/>
</dbReference>
<feature type="region of interest" description="Disordered" evidence="7">
    <location>
        <begin position="689"/>
        <end position="709"/>
    </location>
</feature>
<dbReference type="PROSITE" id="PS50156">
    <property type="entry name" value="SSD"/>
    <property type="match status" value="1"/>
</dbReference>
<evidence type="ECO:0000256" key="2">
    <source>
        <dbReference type="ARBA" id="ARBA00010157"/>
    </source>
</evidence>
<proteinExistence type="inferred from homology"/>
<comment type="subcellular location">
    <subcellularLocation>
        <location evidence="1">Cell membrane</location>
        <topology evidence="1">Multi-pass membrane protein</topology>
    </subcellularLocation>
</comment>
<dbReference type="PANTHER" id="PTHR33406:SF6">
    <property type="entry name" value="MEMBRANE PROTEIN YDGH-RELATED"/>
    <property type="match status" value="1"/>
</dbReference>
<evidence type="ECO:0000256" key="8">
    <source>
        <dbReference type="SAM" id="Phobius"/>
    </source>
</evidence>
<feature type="transmembrane region" description="Helical" evidence="8">
    <location>
        <begin position="236"/>
        <end position="258"/>
    </location>
</feature>
<feature type="transmembrane region" description="Helical" evidence="8">
    <location>
        <begin position="516"/>
        <end position="533"/>
    </location>
</feature>
<evidence type="ECO:0000256" key="6">
    <source>
        <dbReference type="ARBA" id="ARBA00023136"/>
    </source>
</evidence>
<comment type="similarity">
    <text evidence="2">Belongs to the resistance-nodulation-cell division (RND) (TC 2.A.6) family. MmpL subfamily.</text>
</comment>
<keyword evidence="5 8" id="KW-1133">Transmembrane helix</keyword>
<feature type="transmembrane region" description="Helical" evidence="8">
    <location>
        <begin position="17"/>
        <end position="35"/>
    </location>
</feature>
<dbReference type="PANTHER" id="PTHR33406">
    <property type="entry name" value="MEMBRANE PROTEIN MJ1562-RELATED"/>
    <property type="match status" value="1"/>
</dbReference>
<keyword evidence="3" id="KW-1003">Cell membrane</keyword>
<feature type="transmembrane region" description="Helical" evidence="8">
    <location>
        <begin position="609"/>
        <end position="634"/>
    </location>
</feature>
<evidence type="ECO:0000256" key="4">
    <source>
        <dbReference type="ARBA" id="ARBA00022692"/>
    </source>
</evidence>
<evidence type="ECO:0000313" key="10">
    <source>
        <dbReference type="EMBL" id="MCY1139628.1"/>
    </source>
</evidence>
<evidence type="ECO:0000256" key="1">
    <source>
        <dbReference type="ARBA" id="ARBA00004651"/>
    </source>
</evidence>
<feature type="transmembrane region" description="Helical" evidence="8">
    <location>
        <begin position="172"/>
        <end position="194"/>
    </location>
</feature>
<reference evidence="10" key="1">
    <citation type="submission" date="2022-11" db="EMBL/GenBank/DDBJ databases">
        <authorList>
            <person name="Somphong A."/>
            <person name="Phongsopitanun W."/>
        </authorList>
    </citation>
    <scope>NUCLEOTIDE SEQUENCE</scope>
    <source>
        <strain evidence="10">Pm04-4</strain>
    </source>
</reference>
<protein>
    <submittedName>
        <fullName evidence="10">MMPL family transporter</fullName>
    </submittedName>
</protein>
<sequence length="709" mass="73982">MATGGVARLVCGRRTKWIVLAFWVLVVIMAAPLAGKLTSVQKNDNSAWLPGGAEATQVADLQAQFQPDDIAPAIVVYERTGGLTPADLAKAQADVARMRTVEGVTGDIVGPIPSQDKQAIEMIVPVRIDDDGWEALPDIAASITSTAENGAPPGLEIFLAGPVAAAADSADAFAGIDGTLLYTTLAVVAIILLITYRSPVLWLLPIVTAGIALTSSQAVIYLLAKYADLAVNAQSAGILTVLVFGAGTDYALLLVARYREELRRHEDRHEAMQLALHRAGPAIIASAATVAVGMSCLTLAELNSTAGLGPVAAIGIVVGLAAMISLLPALLVICGRWLFWPVRPRYGTPEPTATGLWARLGLRIARRPRTVWIATALALGAMALGLLQMNAVGLTSADQFTTEQPSTVAEEALARHFPAGGGQPVTVIANAGSAQQVSSTLAAVPGISEVADPISKNGLVLIDGTLNSAPDSAAAQRTVEEVRDAVHAIPGADAKVGGYTAVVVDINDANRHDNRLIIPLVLLVVLIILGLLLRAIVAPLILIATVVLSFAAALGVSVLVFRHIFDFPAEDTSFPLFVFVFLVALGIDYNIFLMTRVREEAHTHGTRRGALIGLGATGGVITSAGIVLAGTFAALASLPLVAFAEIGFAVAFGVLLDTLIVRSVLVTALNLDVGRWMWWPSKLMHVPDGDGPVTATPPATSESEPEPVR</sequence>
<comment type="caution">
    <text evidence="10">The sequence shown here is derived from an EMBL/GenBank/DDBJ whole genome shotgun (WGS) entry which is preliminary data.</text>
</comment>
<gene>
    <name evidence="10" type="ORF">OWR29_16635</name>
</gene>
<feature type="transmembrane region" description="Helical" evidence="8">
    <location>
        <begin position="279"/>
        <end position="300"/>
    </location>
</feature>
<feature type="transmembrane region" description="Helical" evidence="8">
    <location>
        <begin position="312"/>
        <end position="339"/>
    </location>
</feature>
<feature type="domain" description="SSD" evidence="9">
    <location>
        <begin position="201"/>
        <end position="333"/>
    </location>
</feature>
<dbReference type="Proteomes" id="UP001151002">
    <property type="component" value="Unassembled WGS sequence"/>
</dbReference>
<evidence type="ECO:0000256" key="3">
    <source>
        <dbReference type="ARBA" id="ARBA00022475"/>
    </source>
</evidence>
<keyword evidence="4 8" id="KW-0812">Transmembrane</keyword>
<feature type="transmembrane region" description="Helical" evidence="8">
    <location>
        <begin position="576"/>
        <end position="597"/>
    </location>
</feature>
<evidence type="ECO:0000313" key="11">
    <source>
        <dbReference type="Proteomes" id="UP001151002"/>
    </source>
</evidence>
<evidence type="ECO:0000256" key="5">
    <source>
        <dbReference type="ARBA" id="ARBA00022989"/>
    </source>
</evidence>
<feature type="transmembrane region" description="Helical" evidence="8">
    <location>
        <begin position="370"/>
        <end position="389"/>
    </location>
</feature>
<feature type="transmembrane region" description="Helical" evidence="8">
    <location>
        <begin position="540"/>
        <end position="564"/>
    </location>
</feature>
<dbReference type="InterPro" id="IPR004869">
    <property type="entry name" value="MMPL_dom"/>
</dbReference>
<dbReference type="SUPFAM" id="SSF82866">
    <property type="entry name" value="Multidrug efflux transporter AcrB transmembrane domain"/>
    <property type="match status" value="2"/>
</dbReference>
<keyword evidence="11" id="KW-1185">Reference proteome</keyword>
<evidence type="ECO:0000256" key="7">
    <source>
        <dbReference type="SAM" id="MobiDB-lite"/>
    </source>
</evidence>
<feature type="transmembrane region" description="Helical" evidence="8">
    <location>
        <begin position="646"/>
        <end position="671"/>
    </location>
</feature>
<feature type="transmembrane region" description="Helical" evidence="8">
    <location>
        <begin position="201"/>
        <end position="224"/>
    </location>
</feature>